<gene>
    <name evidence="7" type="primary">mltG</name>
    <name evidence="8" type="ordered locus">Selin_1604</name>
</gene>
<keyword evidence="9" id="KW-1185">Reference proteome</keyword>
<evidence type="ECO:0000256" key="3">
    <source>
        <dbReference type="ARBA" id="ARBA00022989"/>
    </source>
</evidence>
<dbReference type="PANTHER" id="PTHR30518:SF2">
    <property type="entry name" value="ENDOLYTIC MUREIN TRANSGLYCOSYLASE"/>
    <property type="match status" value="1"/>
</dbReference>
<evidence type="ECO:0000256" key="7">
    <source>
        <dbReference type="HAMAP-Rule" id="MF_02065"/>
    </source>
</evidence>
<evidence type="ECO:0000256" key="2">
    <source>
        <dbReference type="ARBA" id="ARBA00022692"/>
    </source>
</evidence>
<reference evidence="8 9" key="1">
    <citation type="submission" date="2010-12" db="EMBL/GenBank/DDBJ databases">
        <title>Complete sequence of Desulfurispirillum indicum S5.</title>
        <authorList>
            <consortium name="US DOE Joint Genome Institute"/>
            <person name="Lucas S."/>
            <person name="Copeland A."/>
            <person name="Lapidus A."/>
            <person name="Cheng J.-F."/>
            <person name="Goodwin L."/>
            <person name="Pitluck S."/>
            <person name="Chertkov O."/>
            <person name="Held B."/>
            <person name="Detter J.C."/>
            <person name="Han C."/>
            <person name="Tapia R."/>
            <person name="Land M."/>
            <person name="Hauser L."/>
            <person name="Kyrpides N."/>
            <person name="Ivanova N."/>
            <person name="Mikhailova N."/>
            <person name="Haggblom M."/>
            <person name="Rauschenbach I."/>
            <person name="Bini E."/>
            <person name="Woyke T."/>
        </authorList>
    </citation>
    <scope>NUCLEOTIDE SEQUENCE [LARGE SCALE GENOMIC DNA]</scope>
    <source>
        <strain evidence="9">ATCC BAA-1389 / DSM 22839 / S5</strain>
    </source>
</reference>
<dbReference type="HOGENOM" id="CLU_025574_0_2_0"/>
<dbReference type="eggNOG" id="COG1559">
    <property type="taxonomic scope" value="Bacteria"/>
</dbReference>
<dbReference type="Proteomes" id="UP000002572">
    <property type="component" value="Chromosome"/>
</dbReference>
<dbReference type="Pfam" id="PF02618">
    <property type="entry name" value="YceG"/>
    <property type="match status" value="1"/>
</dbReference>
<comment type="catalytic activity">
    <reaction evidence="7">
        <text>a peptidoglycan chain = a peptidoglycan chain with N-acetyl-1,6-anhydromuramyl-[peptide] at the reducing end + a peptidoglycan chain with N-acetylglucosamine at the non-reducing end.</text>
        <dbReference type="EC" id="4.2.2.29"/>
    </reaction>
</comment>
<keyword evidence="5 7" id="KW-0456">Lyase</keyword>
<keyword evidence="6 7" id="KW-0961">Cell wall biogenesis/degradation</keyword>
<keyword evidence="4 7" id="KW-0472">Membrane</keyword>
<evidence type="ECO:0000256" key="5">
    <source>
        <dbReference type="ARBA" id="ARBA00023239"/>
    </source>
</evidence>
<organism evidence="8 9">
    <name type="scientific">Desulfurispirillum indicum (strain ATCC BAA-1389 / DSM 22839 / S5)</name>
    <dbReference type="NCBI Taxonomy" id="653733"/>
    <lineage>
        <taxon>Bacteria</taxon>
        <taxon>Pseudomonadati</taxon>
        <taxon>Chrysiogenota</taxon>
        <taxon>Chrysiogenia</taxon>
        <taxon>Chrysiogenales</taxon>
        <taxon>Chrysiogenaceae</taxon>
        <taxon>Desulfurispirillum</taxon>
    </lineage>
</organism>
<dbReference type="FunCoup" id="E6W0B6">
    <property type="interactions" value="295"/>
</dbReference>
<dbReference type="RefSeq" id="WP_013506214.1">
    <property type="nucleotide sequence ID" value="NC_014836.1"/>
</dbReference>
<dbReference type="OrthoDB" id="9814591at2"/>
<accession>E6W0B6</accession>
<feature type="site" description="Important for catalytic activity" evidence="7">
    <location>
        <position position="205"/>
    </location>
</feature>
<dbReference type="PANTHER" id="PTHR30518">
    <property type="entry name" value="ENDOLYTIC MUREIN TRANSGLYCOSYLASE"/>
    <property type="match status" value="1"/>
</dbReference>
<dbReference type="KEGG" id="din:Selin_1604"/>
<dbReference type="EC" id="4.2.2.29" evidence="7"/>
<evidence type="ECO:0000313" key="9">
    <source>
        <dbReference type="Proteomes" id="UP000002572"/>
    </source>
</evidence>
<proteinExistence type="inferred from homology"/>
<dbReference type="AlphaFoldDB" id="E6W0B6"/>
<comment type="function">
    <text evidence="7">Functions as a peptidoglycan terminase that cleaves nascent peptidoglycan strands endolytically to terminate their elongation.</text>
</comment>
<name>E6W0B6_DESIS</name>
<evidence type="ECO:0000313" key="8">
    <source>
        <dbReference type="EMBL" id="ADU66334.1"/>
    </source>
</evidence>
<protein>
    <recommendedName>
        <fullName evidence="7">Endolytic murein transglycosylase</fullName>
        <ecNumber evidence="7">4.2.2.29</ecNumber>
    </recommendedName>
    <alternativeName>
        <fullName evidence="7">Peptidoglycan lytic transglycosylase</fullName>
    </alternativeName>
    <alternativeName>
        <fullName evidence="7">Peptidoglycan polymerization terminase</fullName>
    </alternativeName>
</protein>
<dbReference type="InParanoid" id="E6W0B6"/>
<dbReference type="Gene3D" id="3.30.160.60">
    <property type="entry name" value="Classic Zinc Finger"/>
    <property type="match status" value="1"/>
</dbReference>
<dbReference type="InterPro" id="IPR003770">
    <property type="entry name" value="MLTG-like"/>
</dbReference>
<keyword evidence="2 7" id="KW-0812">Transmembrane</keyword>
<dbReference type="Gene3D" id="3.30.1490.480">
    <property type="entry name" value="Endolytic murein transglycosylase"/>
    <property type="match status" value="1"/>
</dbReference>
<dbReference type="CDD" id="cd08010">
    <property type="entry name" value="MltG_like"/>
    <property type="match status" value="1"/>
</dbReference>
<dbReference type="GO" id="GO:0009252">
    <property type="term" value="P:peptidoglycan biosynthetic process"/>
    <property type="evidence" value="ECO:0007669"/>
    <property type="project" value="UniProtKB-UniRule"/>
</dbReference>
<dbReference type="GO" id="GO:0008932">
    <property type="term" value="F:lytic endotransglycosylase activity"/>
    <property type="evidence" value="ECO:0007669"/>
    <property type="project" value="UniProtKB-UniRule"/>
</dbReference>
<dbReference type="GO" id="GO:0005886">
    <property type="term" value="C:plasma membrane"/>
    <property type="evidence" value="ECO:0007669"/>
    <property type="project" value="UniProtKB-UniRule"/>
</dbReference>
<keyword evidence="1 7" id="KW-1003">Cell membrane</keyword>
<keyword evidence="3 7" id="KW-1133">Transmembrane helix</keyword>
<dbReference type="HAMAP" id="MF_02065">
    <property type="entry name" value="MltG"/>
    <property type="match status" value="1"/>
</dbReference>
<dbReference type="STRING" id="653733.Selin_1604"/>
<evidence type="ECO:0000256" key="6">
    <source>
        <dbReference type="ARBA" id="ARBA00023316"/>
    </source>
</evidence>
<dbReference type="EMBL" id="CP002432">
    <property type="protein sequence ID" value="ADU66334.1"/>
    <property type="molecule type" value="Genomic_DNA"/>
</dbReference>
<keyword evidence="7" id="KW-0997">Cell inner membrane</keyword>
<comment type="similarity">
    <text evidence="7">Belongs to the transglycosylase MltG family.</text>
</comment>
<evidence type="ECO:0000256" key="4">
    <source>
        <dbReference type="ARBA" id="ARBA00023136"/>
    </source>
</evidence>
<dbReference type="GO" id="GO:0071555">
    <property type="term" value="P:cell wall organization"/>
    <property type="evidence" value="ECO:0007669"/>
    <property type="project" value="UniProtKB-KW"/>
</dbReference>
<dbReference type="NCBIfam" id="TIGR00247">
    <property type="entry name" value="endolytic transglycosylase MltG"/>
    <property type="match status" value="1"/>
</dbReference>
<evidence type="ECO:0000256" key="1">
    <source>
        <dbReference type="ARBA" id="ARBA00022475"/>
    </source>
</evidence>
<sequence>MKALVLTVLALLLLGAPLSYYAYTSIIHRPLPLAEPVITEIPRGASLNRIASILEEDGVLPSKLPFVLYNRLQRNTLKSGEYLFPAEISLAGVSAILMQGIPYQRSFTVTEGTTYRDILMSVDQNPMLDATLFHQLVMDAVEASALFSTPEGLLFPETYAYSRHSAETQLVQRMSHTTLQLLERYQRPGWSKMDVLILASIIEKEAGNRDEMPLISSVFHNRLERRMRLQADPTVIYGLGDDDALEDRLRRRHLEQDTPYNTYTRHGLPPTPICSPSEAAIASAANPAQTNYLYFVAAPGESGHVFSTTLAEHNRHVQRYWDFIRSQRANQP</sequence>